<keyword evidence="14" id="KW-1185">Reference proteome</keyword>
<dbReference type="Pfam" id="PF25333">
    <property type="entry name" value="DUF2921_N"/>
    <property type="match status" value="3"/>
</dbReference>
<dbReference type="GO" id="GO:0012505">
    <property type="term" value="C:endomembrane system"/>
    <property type="evidence" value="ECO:0007669"/>
    <property type="project" value="UniProtKB-SubCell"/>
</dbReference>
<dbReference type="Proteomes" id="UP000636709">
    <property type="component" value="Unassembled WGS sequence"/>
</dbReference>
<evidence type="ECO:0000256" key="8">
    <source>
        <dbReference type="ARBA" id="ARBA00022989"/>
    </source>
</evidence>
<dbReference type="PANTHER" id="PTHR33389:SF16">
    <property type="entry name" value="BACTERIAL IG-LIKE DOMAIN-CONTAINING PROTEIN"/>
    <property type="match status" value="1"/>
</dbReference>
<keyword evidence="7" id="KW-0833">Ubl conjugation pathway</keyword>
<dbReference type="InterPro" id="IPR021319">
    <property type="entry name" value="DUF2921"/>
</dbReference>
<keyword evidence="8 10" id="KW-1133">Transmembrane helix</keyword>
<keyword evidence="6 10" id="KW-0812">Transmembrane</keyword>
<dbReference type="EC" id="2.3.2.27" evidence="4"/>
<comment type="pathway">
    <text evidence="3">Protein modification; protein ubiquitination.</text>
</comment>
<dbReference type="PANTHER" id="PTHR33389">
    <property type="entry name" value="FAMILY PROTEIN, PUTATIVE (DUF2921)-RELATED"/>
    <property type="match status" value="1"/>
</dbReference>
<accession>A0A835ATD8</accession>
<evidence type="ECO:0000313" key="13">
    <source>
        <dbReference type="EMBL" id="KAF8670577.1"/>
    </source>
</evidence>
<comment type="caution">
    <text evidence="13">The sequence shown here is derived from an EMBL/GenBank/DDBJ whole genome shotgun (WGS) entry which is preliminary data.</text>
</comment>
<feature type="domain" description="DUF2921" evidence="12">
    <location>
        <begin position="38"/>
        <end position="259"/>
    </location>
</feature>
<dbReference type="OrthoDB" id="596226at2759"/>
<feature type="domain" description="SWEET-like" evidence="11">
    <location>
        <begin position="721"/>
        <end position="984"/>
    </location>
</feature>
<organism evidence="13 14">
    <name type="scientific">Digitaria exilis</name>
    <dbReference type="NCBI Taxonomy" id="1010633"/>
    <lineage>
        <taxon>Eukaryota</taxon>
        <taxon>Viridiplantae</taxon>
        <taxon>Streptophyta</taxon>
        <taxon>Embryophyta</taxon>
        <taxon>Tracheophyta</taxon>
        <taxon>Spermatophyta</taxon>
        <taxon>Magnoliopsida</taxon>
        <taxon>Liliopsida</taxon>
        <taxon>Poales</taxon>
        <taxon>Poaceae</taxon>
        <taxon>PACMAD clade</taxon>
        <taxon>Panicoideae</taxon>
        <taxon>Panicodae</taxon>
        <taxon>Paniceae</taxon>
        <taxon>Anthephorinae</taxon>
        <taxon>Digitaria</taxon>
    </lineage>
</organism>
<proteinExistence type="predicted"/>
<feature type="transmembrane region" description="Helical" evidence="10">
    <location>
        <begin position="923"/>
        <end position="939"/>
    </location>
</feature>
<protein>
    <recommendedName>
        <fullName evidence="4">RING-type E3 ubiquitin transferase</fullName>
        <ecNumber evidence="4">2.3.2.27</ecNumber>
    </recommendedName>
</protein>
<keyword evidence="5" id="KW-0808">Transferase</keyword>
<dbReference type="EMBL" id="JACEFO010002254">
    <property type="protein sequence ID" value="KAF8670577.1"/>
    <property type="molecule type" value="Genomic_DNA"/>
</dbReference>
<evidence type="ECO:0000256" key="9">
    <source>
        <dbReference type="ARBA" id="ARBA00023136"/>
    </source>
</evidence>
<evidence type="ECO:0000256" key="3">
    <source>
        <dbReference type="ARBA" id="ARBA00004906"/>
    </source>
</evidence>
<evidence type="ECO:0000256" key="2">
    <source>
        <dbReference type="ARBA" id="ARBA00004127"/>
    </source>
</evidence>
<feature type="domain" description="DUF2921" evidence="12">
    <location>
        <begin position="301"/>
        <end position="468"/>
    </location>
</feature>
<evidence type="ECO:0000313" key="14">
    <source>
        <dbReference type="Proteomes" id="UP000636709"/>
    </source>
</evidence>
<gene>
    <name evidence="13" type="ORF">HU200_050603</name>
</gene>
<feature type="transmembrane region" description="Helical" evidence="10">
    <location>
        <begin position="959"/>
        <end position="977"/>
    </location>
</feature>
<comment type="catalytic activity">
    <reaction evidence="1">
        <text>S-ubiquitinyl-[E2 ubiquitin-conjugating enzyme]-L-cysteine + [acceptor protein]-L-lysine = [E2 ubiquitin-conjugating enzyme]-L-cysteine + N(6)-ubiquitinyl-[acceptor protein]-L-lysine.</text>
        <dbReference type="EC" id="2.3.2.27"/>
    </reaction>
</comment>
<dbReference type="InterPro" id="IPR057425">
    <property type="entry name" value="DUF2921_N"/>
</dbReference>
<comment type="subcellular location">
    <subcellularLocation>
        <location evidence="2">Endomembrane system</location>
        <topology evidence="2">Multi-pass membrane protein</topology>
    </subcellularLocation>
</comment>
<feature type="transmembrane region" description="Helical" evidence="10">
    <location>
        <begin position="843"/>
        <end position="862"/>
    </location>
</feature>
<evidence type="ECO:0000256" key="7">
    <source>
        <dbReference type="ARBA" id="ARBA00022786"/>
    </source>
</evidence>
<evidence type="ECO:0000256" key="6">
    <source>
        <dbReference type="ARBA" id="ARBA00022692"/>
    </source>
</evidence>
<evidence type="ECO:0000256" key="4">
    <source>
        <dbReference type="ARBA" id="ARBA00012483"/>
    </source>
</evidence>
<evidence type="ECO:0000259" key="12">
    <source>
        <dbReference type="Pfam" id="PF25333"/>
    </source>
</evidence>
<feature type="domain" description="DUF2921" evidence="12">
    <location>
        <begin position="619"/>
        <end position="699"/>
    </location>
</feature>
<reference evidence="13" key="1">
    <citation type="submission" date="2020-07" db="EMBL/GenBank/DDBJ databases">
        <title>Genome sequence and genetic diversity analysis of an under-domesticated orphan crop, white fonio (Digitaria exilis).</title>
        <authorList>
            <person name="Bennetzen J.L."/>
            <person name="Chen S."/>
            <person name="Ma X."/>
            <person name="Wang X."/>
            <person name="Yssel A.E.J."/>
            <person name="Chaluvadi S.R."/>
            <person name="Johnson M."/>
            <person name="Gangashetty P."/>
            <person name="Hamidou F."/>
            <person name="Sanogo M.D."/>
            <person name="Zwaenepoel A."/>
            <person name="Wallace J."/>
            <person name="Van De Peer Y."/>
            <person name="Van Deynze A."/>
        </authorList>
    </citation>
    <scope>NUCLEOTIDE SEQUENCE</scope>
    <source>
        <tissue evidence="13">Leaves</tissue>
    </source>
</reference>
<dbReference type="GO" id="GO:0061630">
    <property type="term" value="F:ubiquitin protein ligase activity"/>
    <property type="evidence" value="ECO:0007669"/>
    <property type="project" value="UniProtKB-EC"/>
</dbReference>
<sequence length="1002" mass="110619">MMRPSGHIDGSRRQDSHQLAAESCIVVAMSSGRRFADVERHCQSVLASAADLRADADRASVRLHQLSFTDGDWIQDAGQAPLLPFHGSRADAAAAGPELLEAVQLASFKVTDMDMAPSRGASTAFEVRGILSLTITHNCCCCSYTERRASPEFELSPGFARLHVLLQGVYTETRSGGESVLCMVGDAVLPVRSSNSTDPWDWAKNHHGAESKFEPPVVADGNILLVLRYPKTSMLTTRAVRGEMTSTSSTSDVAYFDTIRLVSQINFGYDSSYQFQPEDAVAGCSDDHPLFHDAGAKELLNRGAASPCDMDMVVVDQFASGSQMMEVIPNWNCKGTDAFCTSVGPFETTSRATQDMAALTRSAIAVQGVQCKPTSSIDGTPAARLTAVFRYVPPWEHHPTAARRTGLSGMTLSAEGVWNASTGRVCMVACLGGGEEEACHYRVTLSIRRTFSMTRRGINIGQITTMDGSHALLLFQQRVINPRLQRYGKPGETPRASYIYTKVEQAREFLRRSESTGFRDTFVAKSLLSYPNIAGFADDLVSLSILADDLNLRFRCVEEQPFVPEWIEGSFLELQIFSVGDLVVRHSEEFQQQFQGRSNSLVEYTQRVQQLGRVPIVQRQQLLNVSAEFTASRNNFLSPSPVMSLEGVYNPEDGRMYLIGCRKMTVEYPPTTTRWLISQAAKVSVASTRDDDDPLYFNRTELRTLPVVYREQRCDVLTEPIVEGLLCATMLSATIAATVCQLRHIKSHPGVAPYVSLVMLGIQALGYSLTLVTDAKMLPAWPTPRYKSYYYPDHPGWNMDSSVKALTLVALLLTARLAHKVWRSRAKARARSPLEPGRVPGDGAVLLCCLAVHLGGLSFVLAGHQLSTNGMSRVIYDEAQRMCARVAVVGRYVGVVKEWFLLAQVIGNALWRVNCKPLAARHYAGLTAVWLLPHVYGYIRPPVVNTYSGFPDDVMDLKASDVVVPVVGFVLAIVVYVQQRWNYKIVGWAMKTDQKNKLQHVY</sequence>
<evidence type="ECO:0000259" key="11">
    <source>
        <dbReference type="Pfam" id="PF11145"/>
    </source>
</evidence>
<keyword evidence="9 10" id="KW-0472">Membrane</keyword>
<evidence type="ECO:0000256" key="1">
    <source>
        <dbReference type="ARBA" id="ARBA00000900"/>
    </source>
</evidence>
<evidence type="ECO:0000256" key="5">
    <source>
        <dbReference type="ARBA" id="ARBA00022679"/>
    </source>
</evidence>
<name>A0A835ATD8_9POAL</name>
<evidence type="ECO:0000256" key="10">
    <source>
        <dbReference type="SAM" id="Phobius"/>
    </source>
</evidence>
<dbReference type="Pfam" id="PF11145">
    <property type="entry name" value="DUF2921"/>
    <property type="match status" value="1"/>
</dbReference>
<dbReference type="AlphaFoldDB" id="A0A835ATD8"/>